<dbReference type="Proteomes" id="UP000061839">
    <property type="component" value="Chromosome"/>
</dbReference>
<evidence type="ECO:0000313" key="1">
    <source>
        <dbReference type="EMBL" id="AJT41804.1"/>
    </source>
</evidence>
<sequence>MLVRGVDWSKGRPSLQGFEGNVDLALGRTLGFRVLDGRRHCLGFSRLSLAQAETKPGSPTAAGTATPPATSVEQVPCPQAALAERGYQCGACFARDDFRFMHDFHRSGVAPEGLRAYLAQPHWLYVASFANGAAKVGTASDLRKTVRLAEQGAVAAQYVAHAVDGRIVRLLEDAVSEGAGLPQLVRSANKLGSLTEPWQLETVAQHNAEQAARVREFLSGAALEGFQIVEQSFALPAQTAGFLSASAPQSYPIALDSGDHGLPLKALLGSFALLELDGSNFVANLGELKGRVIELGDFESELPAVQSSLF</sequence>
<dbReference type="AlphaFoldDB" id="A0A0D4BZR2"/>
<protein>
    <recommendedName>
        <fullName evidence="3">DUF2797 domain-containing protein</fullName>
    </recommendedName>
</protein>
<evidence type="ECO:0000313" key="2">
    <source>
        <dbReference type="Proteomes" id="UP000061839"/>
    </source>
</evidence>
<name>A0A0D4BZR2_9MICC</name>
<dbReference type="STRING" id="1618207.UM93_10230"/>
<reference evidence="1 2" key="1">
    <citation type="journal article" date="2015" name="Genome Announc.">
        <title>Complete Genome Sequencing of Protease-Producing Novel Arthrobacter sp. Strain IHBB 11108 Using PacBio Single-Molecule Real-Time Sequencing Technology.</title>
        <authorList>
            <person name="Kiran S."/>
            <person name="Swarnkar M.K."/>
            <person name="Pal M."/>
            <person name="Thakur R."/>
            <person name="Tewari R."/>
            <person name="Singh A.K."/>
            <person name="Gulati A."/>
        </authorList>
    </citation>
    <scope>NUCLEOTIDE SEQUENCE [LARGE SCALE GENOMIC DNA]</scope>
    <source>
        <strain evidence="1 2">IHBB 11108</strain>
    </source>
</reference>
<evidence type="ECO:0008006" key="3">
    <source>
        <dbReference type="Google" id="ProtNLM"/>
    </source>
</evidence>
<accession>A0A0D4BZR2</accession>
<dbReference type="RefSeq" id="WP_045075410.1">
    <property type="nucleotide sequence ID" value="NZ_CP011005.1"/>
</dbReference>
<dbReference type="KEGG" id="ari:UM93_10230"/>
<dbReference type="HOGENOM" id="CLU_056722_0_0_11"/>
<organism evidence="1 2">
    <name type="scientific">Psychromicrobium lacuslunae</name>
    <dbReference type="NCBI Taxonomy" id="1618207"/>
    <lineage>
        <taxon>Bacteria</taxon>
        <taxon>Bacillati</taxon>
        <taxon>Actinomycetota</taxon>
        <taxon>Actinomycetes</taxon>
        <taxon>Micrococcales</taxon>
        <taxon>Micrococcaceae</taxon>
        <taxon>Psychromicrobium</taxon>
    </lineage>
</organism>
<dbReference type="OrthoDB" id="4876946at2"/>
<keyword evidence="2" id="KW-1185">Reference proteome</keyword>
<gene>
    <name evidence="1" type="ORF">UM93_10230</name>
</gene>
<proteinExistence type="predicted"/>
<dbReference type="PATRIC" id="fig|1618207.4.peg.2077"/>
<dbReference type="EMBL" id="CP011005">
    <property type="protein sequence ID" value="AJT41804.1"/>
    <property type="molecule type" value="Genomic_DNA"/>
</dbReference>